<dbReference type="Pfam" id="PF13508">
    <property type="entry name" value="Acetyltransf_7"/>
    <property type="match status" value="1"/>
</dbReference>
<proteinExistence type="predicted"/>
<evidence type="ECO:0000313" key="2">
    <source>
        <dbReference type="EMBL" id="ASP20586.1"/>
    </source>
</evidence>
<dbReference type="EMBL" id="CP022540">
    <property type="protein sequence ID" value="ASP20586.1"/>
    <property type="molecule type" value="Genomic_DNA"/>
</dbReference>
<feature type="domain" description="N-acetyltransferase" evidence="1">
    <location>
        <begin position="3"/>
        <end position="154"/>
    </location>
</feature>
<dbReference type="PROSITE" id="PS51186">
    <property type="entry name" value="GNAT"/>
    <property type="match status" value="1"/>
</dbReference>
<gene>
    <name evidence="2" type="ORF">ANTHELSMS3_01901</name>
</gene>
<dbReference type="InterPro" id="IPR000182">
    <property type="entry name" value="GNAT_dom"/>
</dbReference>
<dbReference type="OrthoDB" id="7585366at2"/>
<dbReference type="Gene3D" id="3.40.630.30">
    <property type="match status" value="1"/>
</dbReference>
<protein>
    <submittedName>
        <fullName evidence="2">Acetyltransferase (GNAT) domain protein</fullName>
    </submittedName>
</protein>
<dbReference type="AlphaFoldDB" id="A0A222E326"/>
<accession>A0A222E326</accession>
<dbReference type="KEGG" id="aht:ANTHELSMS3_01901"/>
<keyword evidence="2" id="KW-0808">Transferase</keyword>
<evidence type="ECO:0000259" key="1">
    <source>
        <dbReference type="PROSITE" id="PS51186"/>
    </source>
</evidence>
<sequence>MSLILRPVRATDRAFLLHLFIQVRPDLAALPLPAEARQHMIDMQFNAQDRGYADGFPFASHDIVVARGQDVGQIRVDRGAEAIHLIDVSLLAAAQGQGLGSSILRDLQTEAAAEGLPVGLSVQHGNRAADLYRRMGFTVTDDNGVHLAMEWRAAGSAPS</sequence>
<dbReference type="InterPro" id="IPR016181">
    <property type="entry name" value="Acyl_CoA_acyltransferase"/>
</dbReference>
<dbReference type="Proteomes" id="UP000203589">
    <property type="component" value="Chromosome"/>
</dbReference>
<dbReference type="SUPFAM" id="SSF55729">
    <property type="entry name" value="Acyl-CoA N-acyltransferases (Nat)"/>
    <property type="match status" value="1"/>
</dbReference>
<dbReference type="RefSeq" id="WP_094034633.1">
    <property type="nucleotide sequence ID" value="NZ_CP022540.1"/>
</dbReference>
<organism evidence="2 3">
    <name type="scientific">Antarctobacter heliothermus</name>
    <dbReference type="NCBI Taxonomy" id="74033"/>
    <lineage>
        <taxon>Bacteria</taxon>
        <taxon>Pseudomonadati</taxon>
        <taxon>Pseudomonadota</taxon>
        <taxon>Alphaproteobacteria</taxon>
        <taxon>Rhodobacterales</taxon>
        <taxon>Roseobacteraceae</taxon>
        <taxon>Antarctobacter</taxon>
    </lineage>
</organism>
<keyword evidence="3" id="KW-1185">Reference proteome</keyword>
<dbReference type="GO" id="GO:0016747">
    <property type="term" value="F:acyltransferase activity, transferring groups other than amino-acyl groups"/>
    <property type="evidence" value="ECO:0007669"/>
    <property type="project" value="InterPro"/>
</dbReference>
<name>A0A222E326_9RHOB</name>
<evidence type="ECO:0000313" key="3">
    <source>
        <dbReference type="Proteomes" id="UP000203589"/>
    </source>
</evidence>
<reference evidence="2 3" key="1">
    <citation type="submission" date="2017-07" db="EMBL/GenBank/DDBJ databases">
        <title>Genome Sequence of Antarctobacter heliothermus Strain SMS3 Isolated from a culture of the Diatom Skeletonema marinoi.</title>
        <authorList>
            <person name="Topel M."/>
            <person name="Pinder M.I.M."/>
            <person name="Johansson O.N."/>
            <person name="Kourtchenko O."/>
            <person name="Godhe A."/>
            <person name="Clarke A.K."/>
        </authorList>
    </citation>
    <scope>NUCLEOTIDE SEQUENCE [LARGE SCALE GENOMIC DNA]</scope>
    <source>
        <strain evidence="2 3">SMS3</strain>
    </source>
</reference>